<dbReference type="PROSITE" id="PS50011">
    <property type="entry name" value="PROTEIN_KINASE_DOM"/>
    <property type="match status" value="1"/>
</dbReference>
<evidence type="ECO:0000256" key="6">
    <source>
        <dbReference type="SAM" id="Phobius"/>
    </source>
</evidence>
<dbReference type="InterPro" id="IPR011009">
    <property type="entry name" value="Kinase-like_dom_sf"/>
</dbReference>
<dbReference type="InterPro" id="IPR017441">
    <property type="entry name" value="Protein_kinase_ATP_BS"/>
</dbReference>
<dbReference type="STRING" id="761204.W2Q4I1"/>
<reference evidence="8 9" key="2">
    <citation type="submission" date="2013-11" db="EMBL/GenBank/DDBJ databases">
        <title>The Genome Sequence of Phytophthora parasitica INRA-310.</title>
        <authorList>
            <consortium name="The Broad Institute Genomics Platform"/>
            <person name="Russ C."/>
            <person name="Tyler B."/>
            <person name="Panabieres F."/>
            <person name="Shan W."/>
            <person name="Tripathy S."/>
            <person name="Grunwald N."/>
            <person name="Machado M."/>
            <person name="Johnson C.S."/>
            <person name="Arredondo F."/>
            <person name="Hong C."/>
            <person name="Coffey M."/>
            <person name="Young S.K."/>
            <person name="Zeng Q."/>
            <person name="Gargeya S."/>
            <person name="Fitzgerald M."/>
            <person name="Abouelleil A."/>
            <person name="Alvarado L."/>
            <person name="Chapman S.B."/>
            <person name="Gainer-Dewar J."/>
            <person name="Goldberg J."/>
            <person name="Griggs A."/>
            <person name="Gujja S."/>
            <person name="Hansen M."/>
            <person name="Howarth C."/>
            <person name="Imamovic A."/>
            <person name="Ireland A."/>
            <person name="Larimer J."/>
            <person name="McCowan C."/>
            <person name="Murphy C."/>
            <person name="Pearson M."/>
            <person name="Poon T.W."/>
            <person name="Priest M."/>
            <person name="Roberts A."/>
            <person name="Saif S."/>
            <person name="Shea T."/>
            <person name="Sykes S."/>
            <person name="Wortman J."/>
            <person name="Nusbaum C."/>
            <person name="Birren B."/>
        </authorList>
    </citation>
    <scope>NUCLEOTIDE SEQUENCE [LARGE SCALE GENOMIC DNA]</scope>
    <source>
        <strain evidence="8 9">INRA-310</strain>
    </source>
</reference>
<evidence type="ECO:0000259" key="7">
    <source>
        <dbReference type="PROSITE" id="PS50011"/>
    </source>
</evidence>
<dbReference type="VEuPathDB" id="FungiDB:PPTG_23134"/>
<evidence type="ECO:0000256" key="4">
    <source>
        <dbReference type="PROSITE-ProRule" id="PRU10141"/>
    </source>
</evidence>
<keyword evidence="1" id="KW-0723">Serine/threonine-protein kinase</keyword>
<keyword evidence="6" id="KW-1133">Transmembrane helix</keyword>
<keyword evidence="8" id="KW-0808">Transferase</keyword>
<feature type="region of interest" description="Disordered" evidence="5">
    <location>
        <begin position="182"/>
        <end position="211"/>
    </location>
</feature>
<dbReference type="InterPro" id="IPR051681">
    <property type="entry name" value="Ser/Thr_Kinases-Pseudokinases"/>
</dbReference>
<keyword evidence="6" id="KW-0472">Membrane</keyword>
<reference evidence="9" key="1">
    <citation type="submission" date="2011-12" db="EMBL/GenBank/DDBJ databases">
        <authorList>
            <consortium name="The Broad Institute Genome Sequencing Platform"/>
            <person name="Russ C."/>
            <person name="Tyler B."/>
            <person name="Panabieres F."/>
            <person name="Shan W."/>
            <person name="Tripathy S."/>
            <person name="Grunwald N."/>
            <person name="Machado M."/>
            <person name="Young S.K."/>
            <person name="Zeng Q."/>
            <person name="Gargeya S."/>
            <person name="Fitzgerald M."/>
            <person name="Haas B."/>
            <person name="Abouelleil A."/>
            <person name="Alvarado L."/>
            <person name="Arachchi H.M."/>
            <person name="Berlin A."/>
            <person name="Chapman S.B."/>
            <person name="Gearin G."/>
            <person name="Goldberg J."/>
            <person name="Griggs A."/>
            <person name="Gujja S."/>
            <person name="Hansen M."/>
            <person name="Heiman D."/>
            <person name="Howarth C."/>
            <person name="Larimer J."/>
            <person name="Lui A."/>
            <person name="MacDonald P.J.P."/>
            <person name="McCowen C."/>
            <person name="Montmayeur A."/>
            <person name="Murphy C."/>
            <person name="Neiman D."/>
            <person name="Pearson M."/>
            <person name="Priest M."/>
            <person name="Roberts A."/>
            <person name="Saif S."/>
            <person name="Shea T."/>
            <person name="Sisk P."/>
            <person name="Stolte C."/>
            <person name="Sykes S."/>
            <person name="Wortman J."/>
            <person name="Nusbaum C."/>
            <person name="Birren B."/>
        </authorList>
    </citation>
    <scope>NUCLEOTIDE SEQUENCE [LARGE SCALE GENOMIC DNA]</scope>
    <source>
        <strain evidence="9">INRA-310</strain>
    </source>
</reference>
<dbReference type="AlphaFoldDB" id="W2Q4I1"/>
<feature type="region of interest" description="Disordered" evidence="5">
    <location>
        <begin position="325"/>
        <end position="372"/>
    </location>
</feature>
<accession>W2Q4I1</accession>
<dbReference type="Pfam" id="PF07714">
    <property type="entry name" value="PK_Tyr_Ser-Thr"/>
    <property type="match status" value="1"/>
</dbReference>
<dbReference type="OrthoDB" id="4062651at2759"/>
<feature type="transmembrane region" description="Helical" evidence="6">
    <location>
        <begin position="218"/>
        <end position="238"/>
    </location>
</feature>
<dbReference type="PROSITE" id="PS00107">
    <property type="entry name" value="PROTEIN_KINASE_ATP"/>
    <property type="match status" value="1"/>
</dbReference>
<feature type="compositionally biased region" description="Low complexity" evidence="5">
    <location>
        <begin position="182"/>
        <end position="208"/>
    </location>
</feature>
<gene>
    <name evidence="8" type="ORF">PPTG_23134</name>
</gene>
<sequence>MRRWLEGVIAEAPAELQQAISTGSDTGSDTGSSDTHSHSTGSAADTSDTSDDKTLELWLSISIPLVLLLAFIVVMFFCCKRQKRRQVDVDLEAGSPTLPIYHLGRRRGAPNNRMVLTDEDEEALSSWRIDAENIAPIRPLGAGAYGTVWLATYLGETVVVKKLRWLEGVIAEAPAELQQAISTGSDTGSDTGSSDTHSHSTGSAADTSDTSDDKTLELWLSISIPLVLLLAFIVVMFFCCKRQKRRQVDVDLEAGSPTLPIYHLGRRRGAPNNRMVLTDEDEEALSSWRIDAENIAPIRPLGAGAYGTVWLATYLGETVVVKKLSPPMPPSLPRTKSWRKNSRHSRQSVGGTGATSGSNSRTRTKSRGSPGDSALRRFIAEIRFLATLSHPKIVAFYGVAWSTPSKLDSGSSNNATDLQMVLEFMSGGDLRQYLARTRSDVRARAWGSRKLSMALDIAEALAYLHSRQPKPILHRDLKSRNILLDSTFTAKVADFGVSRYGISHSLEGEDDDDEDSGDQFAMTRSIGTSRWIAPEVLSGDARYSTAVDIYSFGVILSELDSHELPFSEVTLSNGQPLPESAVLELLRTGAIRPSLSDRCPRGVAMLMMECLTLEPTLRPTAAMVAGRLRTLLERERRVSDIGDDVSVSDQNSFLGTRDDLASVYSSSSSMSIERGFNYAVLEER</sequence>
<dbReference type="Gene3D" id="1.10.510.10">
    <property type="entry name" value="Transferase(Phosphotransferase) domain 1"/>
    <property type="match status" value="1"/>
</dbReference>
<keyword evidence="3 4" id="KW-0067">ATP-binding</keyword>
<dbReference type="PROSITE" id="PS00108">
    <property type="entry name" value="PROTEIN_KINASE_ST"/>
    <property type="match status" value="1"/>
</dbReference>
<dbReference type="InterPro" id="IPR000719">
    <property type="entry name" value="Prot_kinase_dom"/>
</dbReference>
<dbReference type="EMBL" id="KI669590">
    <property type="protein sequence ID" value="ETN08057.1"/>
    <property type="molecule type" value="Genomic_DNA"/>
</dbReference>
<dbReference type="Gene3D" id="3.30.200.20">
    <property type="entry name" value="Phosphorylase Kinase, domain 1"/>
    <property type="match status" value="2"/>
</dbReference>
<dbReference type="InterPro" id="IPR001245">
    <property type="entry name" value="Ser-Thr/Tyr_kinase_cat_dom"/>
</dbReference>
<keyword evidence="6" id="KW-0812">Transmembrane</keyword>
<dbReference type="SMART" id="SM00220">
    <property type="entry name" value="S_TKc"/>
    <property type="match status" value="1"/>
</dbReference>
<dbReference type="GO" id="GO:0005524">
    <property type="term" value="F:ATP binding"/>
    <property type="evidence" value="ECO:0007669"/>
    <property type="project" value="UniProtKB-UniRule"/>
</dbReference>
<dbReference type="GeneID" id="20191733"/>
<dbReference type="PANTHER" id="PTHR44329">
    <property type="entry name" value="SERINE/THREONINE-PROTEIN KINASE TNNI3K-RELATED"/>
    <property type="match status" value="1"/>
</dbReference>
<dbReference type="GO" id="GO:0004674">
    <property type="term" value="F:protein serine/threonine kinase activity"/>
    <property type="evidence" value="ECO:0007669"/>
    <property type="project" value="TreeGrafter"/>
</dbReference>
<feature type="compositionally biased region" description="Low complexity" evidence="5">
    <location>
        <begin position="21"/>
        <end position="47"/>
    </location>
</feature>
<evidence type="ECO:0000313" key="8">
    <source>
        <dbReference type="EMBL" id="ETN08057.1"/>
    </source>
</evidence>
<feature type="compositionally biased region" description="Basic residues" evidence="5">
    <location>
        <begin position="336"/>
        <end position="346"/>
    </location>
</feature>
<evidence type="ECO:0000313" key="9">
    <source>
        <dbReference type="Proteomes" id="UP000018817"/>
    </source>
</evidence>
<feature type="transmembrane region" description="Helical" evidence="6">
    <location>
        <begin position="57"/>
        <end position="78"/>
    </location>
</feature>
<evidence type="ECO:0000256" key="1">
    <source>
        <dbReference type="ARBA" id="ARBA00022527"/>
    </source>
</evidence>
<name>W2Q4I1_PHYN3</name>
<evidence type="ECO:0000256" key="3">
    <source>
        <dbReference type="ARBA" id="ARBA00022840"/>
    </source>
</evidence>
<proteinExistence type="predicted"/>
<dbReference type="RefSeq" id="XP_008906861.1">
    <property type="nucleotide sequence ID" value="XM_008908613.1"/>
</dbReference>
<keyword evidence="2 4" id="KW-0547">Nucleotide-binding</keyword>
<feature type="domain" description="Protein kinase" evidence="7">
    <location>
        <begin position="295"/>
        <end position="632"/>
    </location>
</feature>
<protein>
    <submittedName>
        <fullName evidence="8">TKL protein kinase</fullName>
    </submittedName>
</protein>
<dbReference type="PANTHER" id="PTHR44329:SF214">
    <property type="entry name" value="PROTEIN KINASE DOMAIN-CONTAINING PROTEIN"/>
    <property type="match status" value="1"/>
</dbReference>
<dbReference type="SUPFAM" id="SSF56112">
    <property type="entry name" value="Protein kinase-like (PK-like)"/>
    <property type="match status" value="2"/>
</dbReference>
<dbReference type="Proteomes" id="UP000018817">
    <property type="component" value="Unassembled WGS sequence"/>
</dbReference>
<keyword evidence="8" id="KW-0418">Kinase</keyword>
<feature type="binding site" evidence="4">
    <location>
        <position position="323"/>
    </location>
    <ligand>
        <name>ATP</name>
        <dbReference type="ChEBI" id="CHEBI:30616"/>
    </ligand>
</feature>
<organism evidence="8 9">
    <name type="scientific">Phytophthora nicotianae (strain INRA-310)</name>
    <name type="common">Phytophthora parasitica</name>
    <dbReference type="NCBI Taxonomy" id="761204"/>
    <lineage>
        <taxon>Eukaryota</taxon>
        <taxon>Sar</taxon>
        <taxon>Stramenopiles</taxon>
        <taxon>Oomycota</taxon>
        <taxon>Peronosporomycetes</taxon>
        <taxon>Peronosporales</taxon>
        <taxon>Peronosporaceae</taxon>
        <taxon>Phytophthora</taxon>
    </lineage>
</organism>
<dbReference type="InterPro" id="IPR008271">
    <property type="entry name" value="Ser/Thr_kinase_AS"/>
</dbReference>
<evidence type="ECO:0000256" key="2">
    <source>
        <dbReference type="ARBA" id="ARBA00022741"/>
    </source>
</evidence>
<feature type="region of interest" description="Disordered" evidence="5">
    <location>
        <begin position="21"/>
        <end position="50"/>
    </location>
</feature>
<evidence type="ECO:0000256" key="5">
    <source>
        <dbReference type="SAM" id="MobiDB-lite"/>
    </source>
</evidence>